<dbReference type="Gene3D" id="3.40.30.10">
    <property type="entry name" value="Glutaredoxin"/>
    <property type="match status" value="1"/>
</dbReference>
<evidence type="ECO:0000259" key="1">
    <source>
        <dbReference type="PROSITE" id="PS50404"/>
    </source>
</evidence>
<dbReference type="RefSeq" id="WP_126788087.1">
    <property type="nucleotide sequence ID" value="NZ_PIPN01000001.1"/>
</dbReference>
<sequence>MSEFVITTFDWVPETPRGYVRDIRLRWALEEAGLAYRVESTPFNNRQKEHFLRQPFGQVPWLSDGDVFIFESGAILLYLAERSTALMPHEPLGRNKVIEWLFAGLNSVEMATVPWSFFMFSDDHEATPGRKILDNFLQSRLHHMEQELAEREWLADDFSVADIVMVDALRLVDRFNGLEQHSASRAYIARATARPAFAKAHADQLAFYAAADSKLNL</sequence>
<dbReference type="Gene3D" id="1.20.1050.10">
    <property type="match status" value="1"/>
</dbReference>
<reference evidence="2 3" key="1">
    <citation type="journal article" date="2018" name="Front. Microbiol.">
        <title>Genome-Based Analysis Reveals the Taxonomy and Diversity of the Family Idiomarinaceae.</title>
        <authorList>
            <person name="Liu Y."/>
            <person name="Lai Q."/>
            <person name="Shao Z."/>
        </authorList>
    </citation>
    <scope>NUCLEOTIDE SEQUENCE [LARGE SCALE GENOMIC DNA]</scope>
    <source>
        <strain evidence="2 3">GBSy1</strain>
    </source>
</reference>
<dbReference type="SFLD" id="SFLDS00019">
    <property type="entry name" value="Glutathione_Transferase_(cytos"/>
    <property type="match status" value="1"/>
</dbReference>
<organism evidence="2 3">
    <name type="scientific">Aliidiomarina sedimenti</name>
    <dbReference type="NCBI Taxonomy" id="1933879"/>
    <lineage>
        <taxon>Bacteria</taxon>
        <taxon>Pseudomonadati</taxon>
        <taxon>Pseudomonadota</taxon>
        <taxon>Gammaproteobacteria</taxon>
        <taxon>Alteromonadales</taxon>
        <taxon>Idiomarinaceae</taxon>
        <taxon>Aliidiomarina</taxon>
    </lineage>
</organism>
<dbReference type="Proteomes" id="UP000287410">
    <property type="component" value="Unassembled WGS sequence"/>
</dbReference>
<dbReference type="SFLD" id="SFLDG00358">
    <property type="entry name" value="Main_(cytGST)"/>
    <property type="match status" value="1"/>
</dbReference>
<dbReference type="Pfam" id="PF02798">
    <property type="entry name" value="GST_N"/>
    <property type="match status" value="1"/>
</dbReference>
<dbReference type="PANTHER" id="PTHR44051:SF8">
    <property type="entry name" value="GLUTATHIONE S-TRANSFERASE GSTA"/>
    <property type="match status" value="1"/>
</dbReference>
<evidence type="ECO:0000313" key="3">
    <source>
        <dbReference type="Proteomes" id="UP000287410"/>
    </source>
</evidence>
<dbReference type="SUPFAM" id="SSF52833">
    <property type="entry name" value="Thioredoxin-like"/>
    <property type="match status" value="1"/>
</dbReference>
<dbReference type="InterPro" id="IPR004045">
    <property type="entry name" value="Glutathione_S-Trfase_N"/>
</dbReference>
<dbReference type="CDD" id="cd03046">
    <property type="entry name" value="GST_N_GTT1_like"/>
    <property type="match status" value="1"/>
</dbReference>
<dbReference type="PANTHER" id="PTHR44051">
    <property type="entry name" value="GLUTATHIONE S-TRANSFERASE-RELATED"/>
    <property type="match status" value="1"/>
</dbReference>
<dbReference type="SUPFAM" id="SSF47616">
    <property type="entry name" value="GST C-terminal domain-like"/>
    <property type="match status" value="1"/>
</dbReference>
<dbReference type="InterPro" id="IPR036282">
    <property type="entry name" value="Glutathione-S-Trfase_C_sf"/>
</dbReference>
<comment type="caution">
    <text evidence="2">The sequence shown here is derived from an EMBL/GenBank/DDBJ whole genome shotgun (WGS) entry which is preliminary data.</text>
</comment>
<accession>A0ABY0C202</accession>
<protein>
    <submittedName>
        <fullName evidence="2">Glutathione S-transferase</fullName>
    </submittedName>
</protein>
<dbReference type="InterPro" id="IPR036249">
    <property type="entry name" value="Thioredoxin-like_sf"/>
</dbReference>
<feature type="domain" description="GST N-terminal" evidence="1">
    <location>
        <begin position="9"/>
        <end position="87"/>
    </location>
</feature>
<dbReference type="PROSITE" id="PS50404">
    <property type="entry name" value="GST_NTER"/>
    <property type="match status" value="1"/>
</dbReference>
<keyword evidence="3" id="KW-1185">Reference proteome</keyword>
<gene>
    <name evidence="2" type="ORF">CWE12_02505</name>
</gene>
<evidence type="ECO:0000313" key="2">
    <source>
        <dbReference type="EMBL" id="RUO31887.1"/>
    </source>
</evidence>
<proteinExistence type="predicted"/>
<dbReference type="EMBL" id="PIPN01000001">
    <property type="protein sequence ID" value="RUO31887.1"/>
    <property type="molecule type" value="Genomic_DNA"/>
</dbReference>
<dbReference type="InterPro" id="IPR040079">
    <property type="entry name" value="Glutathione_S-Trfase"/>
</dbReference>
<name>A0ABY0C202_9GAMM</name>
<dbReference type="CDD" id="cd03207">
    <property type="entry name" value="GST_C_8"/>
    <property type="match status" value="1"/>
</dbReference>